<evidence type="ECO:0000256" key="4">
    <source>
        <dbReference type="ARBA" id="ARBA00022729"/>
    </source>
</evidence>
<comment type="function">
    <text evidence="1">Alpha-L-fucosidase is responsible for hydrolyzing the alpha-1,6-linked fucose joined to the reducing-end N-acetylglucosamine of the carbohydrate moieties of glycoproteins.</text>
</comment>
<dbReference type="PRINTS" id="PR00741">
    <property type="entry name" value="GLHYDRLASE29"/>
</dbReference>
<dbReference type="Gene3D" id="2.60.40.1180">
    <property type="entry name" value="Golgi alpha-mannosidase II"/>
    <property type="match status" value="1"/>
</dbReference>
<keyword evidence="11" id="KW-1185">Reference proteome</keyword>
<evidence type="ECO:0000256" key="5">
    <source>
        <dbReference type="ARBA" id="ARBA00022801"/>
    </source>
</evidence>
<keyword evidence="6" id="KW-0326">Glycosidase</keyword>
<feature type="domain" description="Glycoside hydrolase family 29 N-terminal" evidence="8">
    <location>
        <begin position="33"/>
        <end position="363"/>
    </location>
</feature>
<feature type="chain" id="PRO_5045531541" description="alpha-L-fucosidase" evidence="7">
    <location>
        <begin position="23"/>
        <end position="606"/>
    </location>
</feature>
<keyword evidence="5" id="KW-0378">Hydrolase</keyword>
<evidence type="ECO:0000313" key="11">
    <source>
        <dbReference type="Proteomes" id="UP001409291"/>
    </source>
</evidence>
<dbReference type="Pfam" id="PF16871">
    <property type="entry name" value="DUF5077"/>
    <property type="match status" value="1"/>
</dbReference>
<dbReference type="InterPro" id="IPR000933">
    <property type="entry name" value="Glyco_hydro_29"/>
</dbReference>
<feature type="signal peptide" evidence="7">
    <location>
        <begin position="1"/>
        <end position="22"/>
    </location>
</feature>
<dbReference type="PANTHER" id="PTHR10030:SF37">
    <property type="entry name" value="ALPHA-L-FUCOSIDASE-RELATED"/>
    <property type="match status" value="1"/>
</dbReference>
<evidence type="ECO:0000259" key="8">
    <source>
        <dbReference type="Pfam" id="PF01120"/>
    </source>
</evidence>
<keyword evidence="4 7" id="KW-0732">Signal</keyword>
<reference evidence="10 11" key="1">
    <citation type="submission" date="2024-04" db="EMBL/GenBank/DDBJ databases">
        <title>WGS of bacteria from Torrens River.</title>
        <authorList>
            <person name="Wyrsch E.R."/>
            <person name="Drigo B."/>
        </authorList>
    </citation>
    <scope>NUCLEOTIDE SEQUENCE [LARGE SCALE GENOMIC DNA]</scope>
    <source>
        <strain evidence="10 11">TWI391</strain>
    </source>
</reference>
<evidence type="ECO:0000313" key="10">
    <source>
        <dbReference type="EMBL" id="MEN5377625.1"/>
    </source>
</evidence>
<evidence type="ECO:0000256" key="6">
    <source>
        <dbReference type="ARBA" id="ARBA00023295"/>
    </source>
</evidence>
<protein>
    <recommendedName>
        <fullName evidence="3">alpha-L-fucosidase</fullName>
        <ecNumber evidence="3">3.2.1.51</ecNumber>
    </recommendedName>
</protein>
<organism evidence="10 11">
    <name type="scientific">Sphingobacterium kitahiroshimense</name>
    <dbReference type="NCBI Taxonomy" id="470446"/>
    <lineage>
        <taxon>Bacteria</taxon>
        <taxon>Pseudomonadati</taxon>
        <taxon>Bacteroidota</taxon>
        <taxon>Sphingobacteriia</taxon>
        <taxon>Sphingobacteriales</taxon>
        <taxon>Sphingobacteriaceae</taxon>
        <taxon>Sphingobacterium</taxon>
    </lineage>
</organism>
<evidence type="ECO:0000259" key="9">
    <source>
        <dbReference type="Pfam" id="PF16871"/>
    </source>
</evidence>
<comment type="similarity">
    <text evidence="2">Belongs to the glycosyl hydrolase 29 family.</text>
</comment>
<evidence type="ECO:0000256" key="3">
    <source>
        <dbReference type="ARBA" id="ARBA00012662"/>
    </source>
</evidence>
<sequence>MKIIRKIALLGLLSTAVLSSNAQSIPYEGVSGWEETKDSRMAWFREARFGLFIHWGLYSAAGGSWEGKQYPQHYAEWIQAWAKVPSKPYAEVLKPKFTASKFDASAWASLAEEAGMKYVIITSRHHEGFSIFNSQQPYSLKNDITGGTNISPKGRDLYGEVVKAFRAKGLKAGAYYSLLDWQHPDSYEGLSYLNPNPTGYKPNHEVYKDYLYGQVKELANNYGGLDVLRLDFSSKNHQGESWGTKRILTDLIKWQPRVIVNNRFWDGLENKNGDIGTPEKYIPPTGLPGMDWEVSHTMNESYGYSAHDQNWKSFDKTMRLFIETVSKGGNFLLNVGPDGEGAIPEKAVKLLKDIGQWMKVNNESIYGTTASPFQGLDWGYCTQKDGKLYFHVFDIPSNGSIEVPLASTIHKAYLLGSSKKSLKISKSAAGKTIQLPADFKGQMPMVIVAEIKGTPQVIQQQILTQKDGRIILTANNAKLIGTGGIKLIGATTHDPNRPNAIGDWSKKSDQVAWDVKIQRPGIYKIVVNYLPHEQKSGTISLSLGTNNLSYQLKATKGSQFVDVETGTFEISQQALGDTALKAELKALEITGNSLPEISSISLVPVK</sequence>
<comment type="caution">
    <text evidence="10">The sequence shown here is derived from an EMBL/GenBank/DDBJ whole genome shotgun (WGS) entry which is preliminary data.</text>
</comment>
<dbReference type="PANTHER" id="PTHR10030">
    <property type="entry name" value="ALPHA-L-FUCOSIDASE"/>
    <property type="match status" value="1"/>
</dbReference>
<dbReference type="InterPro" id="IPR017853">
    <property type="entry name" value="GH"/>
</dbReference>
<gene>
    <name evidence="10" type="ORF">ABE541_10160</name>
</gene>
<dbReference type="Gene3D" id="3.20.20.80">
    <property type="entry name" value="Glycosidases"/>
    <property type="match status" value="1"/>
</dbReference>
<dbReference type="Proteomes" id="UP001409291">
    <property type="component" value="Unassembled WGS sequence"/>
</dbReference>
<name>A0ABV0BS56_9SPHI</name>
<dbReference type="EMBL" id="JBDJNQ010000004">
    <property type="protein sequence ID" value="MEN5377625.1"/>
    <property type="molecule type" value="Genomic_DNA"/>
</dbReference>
<dbReference type="SMART" id="SM00812">
    <property type="entry name" value="Alpha_L_fucos"/>
    <property type="match status" value="1"/>
</dbReference>
<dbReference type="Pfam" id="PF01120">
    <property type="entry name" value="Alpha_L_fucos"/>
    <property type="match status" value="1"/>
</dbReference>
<dbReference type="InterPro" id="IPR013780">
    <property type="entry name" value="Glyco_hydro_b"/>
</dbReference>
<dbReference type="InterPro" id="IPR057739">
    <property type="entry name" value="Glyco_hydro_29_N"/>
</dbReference>
<dbReference type="InterPro" id="IPR031712">
    <property type="entry name" value="DUF5077"/>
</dbReference>
<dbReference type="SUPFAM" id="SSF51445">
    <property type="entry name" value="(Trans)glycosidases"/>
    <property type="match status" value="1"/>
</dbReference>
<dbReference type="InterPro" id="IPR016286">
    <property type="entry name" value="FUC_metazoa-typ"/>
</dbReference>
<dbReference type="RefSeq" id="WP_346581203.1">
    <property type="nucleotide sequence ID" value="NZ_JBDJNQ010000004.1"/>
</dbReference>
<accession>A0ABV0BS56</accession>
<feature type="domain" description="DUF5077" evidence="9">
    <location>
        <begin position="497"/>
        <end position="602"/>
    </location>
</feature>
<proteinExistence type="inferred from homology"/>
<evidence type="ECO:0000256" key="2">
    <source>
        <dbReference type="ARBA" id="ARBA00007951"/>
    </source>
</evidence>
<evidence type="ECO:0000256" key="7">
    <source>
        <dbReference type="SAM" id="SignalP"/>
    </source>
</evidence>
<dbReference type="EC" id="3.2.1.51" evidence="3"/>
<evidence type="ECO:0000256" key="1">
    <source>
        <dbReference type="ARBA" id="ARBA00004071"/>
    </source>
</evidence>